<dbReference type="Proteomes" id="UP000294847">
    <property type="component" value="Chromosome 6"/>
</dbReference>
<evidence type="ECO:0000256" key="1">
    <source>
        <dbReference type="SAM" id="MobiDB-lite"/>
    </source>
</evidence>
<protein>
    <recommendedName>
        <fullName evidence="4">Zn(2)-C6 fungal-type domain-containing protein</fullName>
    </recommendedName>
</protein>
<name>A0A4P7NPJ5_PYROR</name>
<reference evidence="2 3" key="1">
    <citation type="journal article" date="2019" name="Mol. Biol. Evol.">
        <title>Blast fungal genomes show frequent chromosomal changes, gene gains and losses, and effector gene turnover.</title>
        <authorList>
            <person name="Gomez Luciano L.B."/>
            <person name="Jason Tsai I."/>
            <person name="Chuma I."/>
            <person name="Tosa Y."/>
            <person name="Chen Y.H."/>
            <person name="Li J.Y."/>
            <person name="Li M.Y."/>
            <person name="Jade Lu M.Y."/>
            <person name="Nakayashiki H."/>
            <person name="Li W.H."/>
        </authorList>
    </citation>
    <scope>NUCLEOTIDE SEQUENCE [LARGE SCALE GENOMIC DNA]</scope>
    <source>
        <strain evidence="2">MZ5-1-6</strain>
    </source>
</reference>
<feature type="compositionally biased region" description="Acidic residues" evidence="1">
    <location>
        <begin position="149"/>
        <end position="178"/>
    </location>
</feature>
<dbReference type="AlphaFoldDB" id="A0A4P7NPJ5"/>
<dbReference type="EMBL" id="CP034209">
    <property type="protein sequence ID" value="QBZ64149.1"/>
    <property type="molecule type" value="Genomic_DNA"/>
</dbReference>
<organism evidence="2 3">
    <name type="scientific">Pyricularia oryzae</name>
    <name type="common">Rice blast fungus</name>
    <name type="synonym">Magnaporthe oryzae</name>
    <dbReference type="NCBI Taxonomy" id="318829"/>
    <lineage>
        <taxon>Eukaryota</taxon>
        <taxon>Fungi</taxon>
        <taxon>Dikarya</taxon>
        <taxon>Ascomycota</taxon>
        <taxon>Pezizomycotina</taxon>
        <taxon>Sordariomycetes</taxon>
        <taxon>Sordariomycetidae</taxon>
        <taxon>Magnaporthales</taxon>
        <taxon>Pyriculariaceae</taxon>
        <taxon>Pyricularia</taxon>
    </lineage>
</organism>
<evidence type="ECO:0000313" key="2">
    <source>
        <dbReference type="EMBL" id="QBZ64149.1"/>
    </source>
</evidence>
<gene>
    <name evidence="2" type="ORF">PoMZ_05843</name>
</gene>
<evidence type="ECO:0008006" key="4">
    <source>
        <dbReference type="Google" id="ProtNLM"/>
    </source>
</evidence>
<accession>A0A4P7NPJ5</accession>
<evidence type="ECO:0000313" key="3">
    <source>
        <dbReference type="Proteomes" id="UP000294847"/>
    </source>
</evidence>
<proteinExistence type="predicted"/>
<feature type="region of interest" description="Disordered" evidence="1">
    <location>
        <begin position="145"/>
        <end position="201"/>
    </location>
</feature>
<sequence>MSAQQTTTGGLARPQHQPPCRACHLASRQCHASTRPGGGPCDGCAREGTLCSLPSAFSLDDGPVVCTARDAFNDAPLDREAQRRWDFLATLATLLREGVYVVPSPAARLLDGFGVVGWDAVPDEGVLRAAAWAVGLAGLEGEWERVGEEEVGQVGQEVEEEEEEDEEEEEEDEEEDGDGGFSDALIASRLPSTNLKEKERE</sequence>